<dbReference type="GO" id="GO:0046872">
    <property type="term" value="F:metal ion binding"/>
    <property type="evidence" value="ECO:0007669"/>
    <property type="project" value="InterPro"/>
</dbReference>
<dbReference type="Proteomes" id="UP001157161">
    <property type="component" value="Unassembled WGS sequence"/>
</dbReference>
<keyword evidence="4" id="KW-1185">Reference proteome</keyword>
<sequence length="150" mass="15637">MSDGADDTSIDPRRLDADLAEQWDAVVAWLQELDGEALDAPSVLPGWRVRDLAAHVGQAVAVLSGATPVVEPEAGPAPRHDLASYLASYADDAEGIEAGAVRRARSEREDPLGAIEEKGSAPSPISRGCAPPAPTWCAPVAGSSRWTPSC</sequence>
<dbReference type="SUPFAM" id="SSF109854">
    <property type="entry name" value="DinB/YfiT-like putative metalloenzymes"/>
    <property type="match status" value="1"/>
</dbReference>
<dbReference type="InterPro" id="IPR034660">
    <property type="entry name" value="DinB/YfiT-like"/>
</dbReference>
<dbReference type="EMBL" id="BSUM01000001">
    <property type="protein sequence ID" value="GMA32462.1"/>
    <property type="molecule type" value="Genomic_DNA"/>
</dbReference>
<comment type="caution">
    <text evidence="3">The sequence shown here is derived from an EMBL/GenBank/DDBJ whole genome shotgun (WGS) entry which is preliminary data.</text>
</comment>
<evidence type="ECO:0000259" key="2">
    <source>
        <dbReference type="Pfam" id="PF11716"/>
    </source>
</evidence>
<dbReference type="Gene3D" id="1.20.120.450">
    <property type="entry name" value="dinb family like domain"/>
    <property type="match status" value="1"/>
</dbReference>
<protein>
    <recommendedName>
        <fullName evidence="2">Mycothiol-dependent maleylpyruvate isomerase metal-binding domain-containing protein</fullName>
    </recommendedName>
</protein>
<dbReference type="Pfam" id="PF11716">
    <property type="entry name" value="MDMPI_N"/>
    <property type="match status" value="1"/>
</dbReference>
<proteinExistence type="predicted"/>
<dbReference type="InterPro" id="IPR024344">
    <property type="entry name" value="MDMPI_metal-binding"/>
</dbReference>
<evidence type="ECO:0000313" key="3">
    <source>
        <dbReference type="EMBL" id="GMA32462.1"/>
    </source>
</evidence>
<reference evidence="3" key="1">
    <citation type="journal article" date="2014" name="Int. J. Syst. Evol. Microbiol.">
        <title>Complete genome sequence of Corynebacterium casei LMG S-19264T (=DSM 44701T), isolated from a smear-ripened cheese.</title>
        <authorList>
            <consortium name="US DOE Joint Genome Institute (JGI-PGF)"/>
            <person name="Walter F."/>
            <person name="Albersmeier A."/>
            <person name="Kalinowski J."/>
            <person name="Ruckert C."/>
        </authorList>
    </citation>
    <scope>NUCLEOTIDE SEQUENCE</scope>
    <source>
        <strain evidence="3">NBRC 112290</strain>
    </source>
</reference>
<dbReference type="RefSeq" id="WP_284251150.1">
    <property type="nucleotide sequence ID" value="NZ_BSUM01000001.1"/>
</dbReference>
<dbReference type="AlphaFoldDB" id="A0AA37XFP5"/>
<gene>
    <name evidence="3" type="ORF">GCM10025875_24540</name>
</gene>
<feature type="region of interest" description="Disordered" evidence="1">
    <location>
        <begin position="101"/>
        <end position="132"/>
    </location>
</feature>
<feature type="domain" description="Mycothiol-dependent maleylpyruvate isomerase metal-binding" evidence="2">
    <location>
        <begin position="19"/>
        <end position="114"/>
    </location>
</feature>
<name>A0AA37XFP5_9MICO</name>
<accession>A0AA37XFP5</accession>
<evidence type="ECO:0000313" key="4">
    <source>
        <dbReference type="Proteomes" id="UP001157161"/>
    </source>
</evidence>
<feature type="compositionally biased region" description="Basic and acidic residues" evidence="1">
    <location>
        <begin position="104"/>
        <end position="119"/>
    </location>
</feature>
<organism evidence="3 4">
    <name type="scientific">Litorihabitans aurantiacus</name>
    <dbReference type="NCBI Taxonomy" id="1930061"/>
    <lineage>
        <taxon>Bacteria</taxon>
        <taxon>Bacillati</taxon>
        <taxon>Actinomycetota</taxon>
        <taxon>Actinomycetes</taxon>
        <taxon>Micrococcales</taxon>
        <taxon>Beutenbergiaceae</taxon>
        <taxon>Litorihabitans</taxon>
    </lineage>
</organism>
<reference evidence="3" key="2">
    <citation type="submission" date="2023-02" db="EMBL/GenBank/DDBJ databases">
        <authorList>
            <person name="Sun Q."/>
            <person name="Mori K."/>
        </authorList>
    </citation>
    <scope>NUCLEOTIDE SEQUENCE</scope>
    <source>
        <strain evidence="3">NBRC 112290</strain>
    </source>
</reference>
<evidence type="ECO:0000256" key="1">
    <source>
        <dbReference type="SAM" id="MobiDB-lite"/>
    </source>
</evidence>